<dbReference type="FunFam" id="3.40.50.11210:FF:000001">
    <property type="entry name" value="Ral GTPase-activating protein subunit alpha-1 isoform 1"/>
    <property type="match status" value="1"/>
</dbReference>
<evidence type="ECO:0000256" key="1">
    <source>
        <dbReference type="ARBA" id="ARBA00022468"/>
    </source>
</evidence>
<dbReference type="PROSITE" id="PS50085">
    <property type="entry name" value="RAPGAP"/>
    <property type="match status" value="1"/>
</dbReference>
<dbReference type="GO" id="GO:0005096">
    <property type="term" value="F:GTPase activator activity"/>
    <property type="evidence" value="ECO:0007669"/>
    <property type="project" value="UniProtKB-KW"/>
</dbReference>
<dbReference type="Gene3D" id="3.40.50.11210">
    <property type="entry name" value="Rap/Ran-GAP"/>
    <property type="match status" value="1"/>
</dbReference>
<feature type="domain" description="Rap-GAP" evidence="3">
    <location>
        <begin position="316"/>
        <end position="532"/>
    </location>
</feature>
<accession>A0A8E5JTB1</accession>
<evidence type="ECO:0000259" key="3">
    <source>
        <dbReference type="PROSITE" id="PS50085"/>
    </source>
</evidence>
<dbReference type="InterPro" id="IPR000331">
    <property type="entry name" value="Rap/Ran_GAP_dom"/>
</dbReference>
<dbReference type="SMART" id="SM00390">
    <property type="entry name" value="GoLoco"/>
    <property type="match status" value="1"/>
</dbReference>
<dbReference type="InterPro" id="IPR050989">
    <property type="entry name" value="Rap1_Ran_GAP"/>
</dbReference>
<dbReference type="GO" id="GO:0005737">
    <property type="term" value="C:cytoplasm"/>
    <property type="evidence" value="ECO:0007669"/>
    <property type="project" value="TreeGrafter"/>
</dbReference>
<dbReference type="InterPro" id="IPR011990">
    <property type="entry name" value="TPR-like_helical_dom_sf"/>
</dbReference>
<reference evidence="4" key="1">
    <citation type="journal article" date="2021" name="J. Neurophysiol.">
        <title>Gene transcription changes in a locust model of noise-induced deafness.</title>
        <authorList>
            <person name="French A.S."/>
            <person name="Warren B."/>
        </authorList>
    </citation>
    <scope>NUCLEOTIDE SEQUENCE</scope>
</reference>
<dbReference type="GO" id="GO:0051056">
    <property type="term" value="P:regulation of small GTPase mediated signal transduction"/>
    <property type="evidence" value="ECO:0007669"/>
    <property type="project" value="InterPro"/>
</dbReference>
<sequence>MLSECSALDWDLDVNLELTTNRNRLHRYLSEGHHAGGAVGCPPRRSATMTFHRRQQMEGQLYCQSHVPSPPSDPPDTGQQDKIKNATQDLFELLERVQSSRLDDQRCVLPAYFTQTPSAAGSAGSGASATSAPGGGVSAPAAAAVAAAAAASANSAASRRLLQEALSRPAPYPMIVAPPGYWVDGHDHDCAFDARGNPVLPQPPQPAAPQAHRYKIETDETAKCYRRFFVGLEHVNLVASDDELGPVCLSVKTENVANQEHTRILLRLRTGTMHELVPSSCLGPVPSPAKMAKLLNDQLTVDKFTPVLYPRASKLIAEYDEHVLVSTFKFGVLYQRFGQTTEEELFGNMNSSPALDEFLQLIGQRIPLKDHKGYRGGLDTQFGHTGEEAIYEVFKDREIIFHVSTMLPYTETDPQQLQRKRHIGNDIVAIVFQESNTPFSPDMIASHFLHAYIVVQVLDPNSPNTRYKVSVTARDDVPFFGPTLPSPAVFKKGPEFKEFLLTKLINAENACYKAEKFAKLELRTRSSLLQALTDKLREKTREFLGAEESPTSAPDTPKSDGGGAGSRFIDTVRKALIARVRSQSVDNNLITAGYKKQTVSQPPPSIPETATPLSGRSIAKGSGGGKKSIPSSPVSSPDIQGHRPTRVTMSESDDSSLNSVDLDAAVYVDSDTGLESMSSAETPHKACSLCVEGEALRQEVSRLKCDKLDLLQQNVTRQRDIKRLKEKEIQLQTDLAAASKEISRLRELLKNYGTGGDGSPV</sequence>
<keyword evidence="1" id="KW-0343">GTPase activation</keyword>
<dbReference type="Gene3D" id="1.25.40.10">
    <property type="entry name" value="Tetratricopeptide repeat domain"/>
    <property type="match status" value="1"/>
</dbReference>
<dbReference type="OrthoDB" id="2499658at2759"/>
<dbReference type="PANTHER" id="PTHR15711:SF32">
    <property type="entry name" value="RAP GTPASE ACTIVATING PROTEIN 1, ISOFORM H"/>
    <property type="match status" value="1"/>
</dbReference>
<dbReference type="InterPro" id="IPR003109">
    <property type="entry name" value="GoLoco_motif"/>
</dbReference>
<protein>
    <submittedName>
        <fullName evidence="4">Rap1 GTPase-activating protein 1</fullName>
    </submittedName>
</protein>
<name>A0A8E5JTB1_SCHGR</name>
<dbReference type="Pfam" id="PF02145">
    <property type="entry name" value="Rap_GAP"/>
    <property type="match status" value="1"/>
</dbReference>
<dbReference type="PANTHER" id="PTHR15711">
    <property type="entry name" value="RAP GTPASE-ACTIVATING PROTEIN"/>
    <property type="match status" value="1"/>
</dbReference>
<evidence type="ECO:0000256" key="2">
    <source>
        <dbReference type="SAM" id="MobiDB-lite"/>
    </source>
</evidence>
<dbReference type="EMBL" id="MW962715">
    <property type="protein sequence ID" value="QVD39481.1"/>
    <property type="molecule type" value="mRNA"/>
</dbReference>
<proteinExistence type="evidence at transcript level"/>
<dbReference type="Pfam" id="PF21022">
    <property type="entry name" value="Rap-GAP_dimer"/>
    <property type="match status" value="1"/>
</dbReference>
<feature type="region of interest" description="Disordered" evidence="2">
    <location>
        <begin position="543"/>
        <end position="565"/>
    </location>
</feature>
<dbReference type="Pfam" id="PF02188">
    <property type="entry name" value="GoLoco"/>
    <property type="match status" value="1"/>
</dbReference>
<organism evidence="4">
    <name type="scientific">Schistocerca gregaria</name>
    <name type="common">Desert locust</name>
    <name type="synonym">Gryllus gregarius</name>
    <dbReference type="NCBI Taxonomy" id="7010"/>
    <lineage>
        <taxon>Eukaryota</taxon>
        <taxon>Metazoa</taxon>
        <taxon>Ecdysozoa</taxon>
        <taxon>Arthropoda</taxon>
        <taxon>Hexapoda</taxon>
        <taxon>Insecta</taxon>
        <taxon>Pterygota</taxon>
        <taxon>Neoptera</taxon>
        <taxon>Polyneoptera</taxon>
        <taxon>Orthoptera</taxon>
        <taxon>Caelifera</taxon>
        <taxon>Acrididea</taxon>
        <taxon>Acridomorpha</taxon>
        <taxon>Acridoidea</taxon>
        <taxon>Acrididae</taxon>
        <taxon>Cyrtacanthacridinae</taxon>
        <taxon>Schistocerca</taxon>
    </lineage>
</organism>
<feature type="compositionally biased region" description="Low complexity" evidence="2">
    <location>
        <begin position="627"/>
        <end position="639"/>
    </location>
</feature>
<dbReference type="PROSITE" id="PS50877">
    <property type="entry name" value="GOLOCO"/>
    <property type="match status" value="1"/>
</dbReference>
<dbReference type="SUPFAM" id="SSF111347">
    <property type="entry name" value="Rap/Ran-GAP"/>
    <property type="match status" value="1"/>
</dbReference>
<dbReference type="Gene3D" id="6.10.140.210">
    <property type="match status" value="1"/>
</dbReference>
<evidence type="ECO:0000313" key="4">
    <source>
        <dbReference type="EMBL" id="QVD39481.1"/>
    </source>
</evidence>
<feature type="region of interest" description="Disordered" evidence="2">
    <location>
        <begin position="118"/>
        <end position="138"/>
    </location>
</feature>
<feature type="region of interest" description="Disordered" evidence="2">
    <location>
        <begin position="595"/>
        <end position="657"/>
    </location>
</feature>
<dbReference type="AlphaFoldDB" id="A0A8E5JTB1"/>
<dbReference type="InterPro" id="IPR035974">
    <property type="entry name" value="Rap/Ran-GAP_sf"/>
</dbReference>